<dbReference type="InterPro" id="IPR027558">
    <property type="entry name" value="Pre_pil_HX9DG_C"/>
</dbReference>
<accession>A0A3D3R6H6</accession>
<proteinExistence type="predicted"/>
<dbReference type="SUPFAM" id="SSF54523">
    <property type="entry name" value="Pili subunits"/>
    <property type="match status" value="1"/>
</dbReference>
<sequence length="306" mass="33012">MRRRAFTLIELLVVIAIIAILIALLLPAVQQAREAARRSACKNNFKQVGLALHNYHDTHSVFPPGSLIADSTCGFSVQIRGWAWSVYILPYLDFANLYNQYTFTDNYYNTSVADWSLGATQIPVYLCPSDDQGFELVSCCSNRTNGDCTVGSAGDACDKQDFGITNMAGVSDSVQRRCSATANRMGVNKNGIFFALSNTKVRDVIDGTSNTFIVGEVLGGGPGSHDGFYWNYSNLVDTSDGINGFNTRLGTPPGNYRLDGALSSRHTGGCHMLMADGSVHFISENIDAGVLADLTTRAGGEVVGEF</sequence>
<dbReference type="Proteomes" id="UP000322887">
    <property type="component" value="Chromosome"/>
</dbReference>
<dbReference type="InterPro" id="IPR012902">
    <property type="entry name" value="N_methyl_site"/>
</dbReference>
<keyword evidence="5" id="KW-1185">Reference proteome</keyword>
<name>A0A3D3R6H6_9PLAN</name>
<accession>A0A517XB54</accession>
<dbReference type="EMBL" id="DQAY01000093">
    <property type="protein sequence ID" value="HCO24405.1"/>
    <property type="molecule type" value="Genomic_DNA"/>
</dbReference>
<dbReference type="NCBIfam" id="TIGR04294">
    <property type="entry name" value="pre_pil_HX9DG"/>
    <property type="match status" value="1"/>
</dbReference>
<evidence type="ECO:0000313" key="2">
    <source>
        <dbReference type="EMBL" id="HCO24405.1"/>
    </source>
</evidence>
<evidence type="ECO:0000313" key="3">
    <source>
        <dbReference type="EMBL" id="QEG16767.1"/>
    </source>
</evidence>
<dbReference type="Pfam" id="PF07963">
    <property type="entry name" value="N_methyl"/>
    <property type="match status" value="1"/>
</dbReference>
<dbReference type="Pfam" id="PF07596">
    <property type="entry name" value="SBP_bac_10"/>
    <property type="match status" value="1"/>
</dbReference>
<dbReference type="RefSeq" id="WP_002646132.1">
    <property type="nucleotide sequence ID" value="NZ_CAXAST010000001.1"/>
</dbReference>
<evidence type="ECO:0000313" key="4">
    <source>
        <dbReference type="Proteomes" id="UP000263642"/>
    </source>
</evidence>
<dbReference type="InterPro" id="IPR011453">
    <property type="entry name" value="DUF1559"/>
</dbReference>
<dbReference type="PANTHER" id="PTHR30093:SF2">
    <property type="entry name" value="TYPE II SECRETION SYSTEM PROTEIN H"/>
    <property type="match status" value="1"/>
</dbReference>
<reference evidence="2 4" key="1">
    <citation type="journal article" date="2018" name="Nat. Biotechnol.">
        <title>A standardized bacterial taxonomy based on genome phylogeny substantially revises the tree of life.</title>
        <authorList>
            <person name="Parks D.H."/>
            <person name="Chuvochina M."/>
            <person name="Waite D.W."/>
            <person name="Rinke C."/>
            <person name="Skarshewski A."/>
            <person name="Chaumeil P.A."/>
            <person name="Hugenholtz P."/>
        </authorList>
    </citation>
    <scope>NUCLEOTIDE SEQUENCE [LARGE SCALE GENOMIC DNA]</scope>
    <source>
        <strain evidence="2">UBA9375</strain>
    </source>
</reference>
<gene>
    <name evidence="2" type="ORF">DIT97_15705</name>
    <name evidence="3" type="ORF">GmarT_26350</name>
</gene>
<dbReference type="InterPro" id="IPR045584">
    <property type="entry name" value="Pilin-like"/>
</dbReference>
<dbReference type="GeneID" id="98647191"/>
<evidence type="ECO:0000313" key="5">
    <source>
        <dbReference type="Proteomes" id="UP000322887"/>
    </source>
</evidence>
<protein>
    <submittedName>
        <fullName evidence="3">Major pilin subunit</fullName>
    </submittedName>
    <submittedName>
        <fullName evidence="2">Prepilin-type cleavage/methylation domain-containing protein</fullName>
    </submittedName>
</protein>
<dbReference type="PANTHER" id="PTHR30093">
    <property type="entry name" value="GENERAL SECRETION PATHWAY PROTEIN G"/>
    <property type="match status" value="1"/>
</dbReference>
<evidence type="ECO:0000259" key="1">
    <source>
        <dbReference type="Pfam" id="PF07596"/>
    </source>
</evidence>
<reference evidence="3 5" key="2">
    <citation type="submission" date="2019-08" db="EMBL/GenBank/DDBJ databases">
        <title>Deep-cultivation of Planctomycetes and their phenomic and genomic characterization uncovers novel biology.</title>
        <authorList>
            <person name="Wiegand S."/>
            <person name="Jogler M."/>
            <person name="Boedeker C."/>
            <person name="Pinto D."/>
            <person name="Vollmers J."/>
            <person name="Rivas-Marin E."/>
            <person name="Kohn T."/>
            <person name="Peeters S.H."/>
            <person name="Heuer A."/>
            <person name="Rast P."/>
            <person name="Oberbeckmann S."/>
            <person name="Bunk B."/>
            <person name="Jeske O."/>
            <person name="Meyerdierks A."/>
            <person name="Storesund J.E."/>
            <person name="Kallscheuer N."/>
            <person name="Luecker S."/>
            <person name="Lage O.M."/>
            <person name="Pohl T."/>
            <person name="Merkel B.J."/>
            <person name="Hornburger P."/>
            <person name="Mueller R.-W."/>
            <person name="Bruemmer F."/>
            <person name="Labrenz M."/>
            <person name="Spormann A.M."/>
            <person name="Op den Camp H."/>
            <person name="Overmann J."/>
            <person name="Amann R."/>
            <person name="Jetten M.S.M."/>
            <person name="Mascher T."/>
            <person name="Medema M.H."/>
            <person name="Devos D.P."/>
            <person name="Kaster A.-K."/>
            <person name="Ovreas L."/>
            <person name="Rohde M."/>
            <person name="Galperin M.Y."/>
            <person name="Jogler C."/>
        </authorList>
    </citation>
    <scope>NUCLEOTIDE SEQUENCE [LARGE SCALE GENOMIC DNA]</scope>
    <source>
        <strain evidence="3 5">DSM 8797</strain>
    </source>
</reference>
<dbReference type="Gene3D" id="3.30.700.10">
    <property type="entry name" value="Glycoprotein, Type 4 Pilin"/>
    <property type="match status" value="1"/>
</dbReference>
<feature type="domain" description="DUF1559" evidence="1">
    <location>
        <begin position="30"/>
        <end position="288"/>
    </location>
</feature>
<dbReference type="NCBIfam" id="TIGR02532">
    <property type="entry name" value="IV_pilin_GFxxxE"/>
    <property type="match status" value="1"/>
</dbReference>
<dbReference type="AlphaFoldDB" id="A0A3D3R6H6"/>
<dbReference type="Proteomes" id="UP000263642">
    <property type="component" value="Unassembled WGS sequence"/>
</dbReference>
<organism evidence="2 4">
    <name type="scientific">Gimesia maris</name>
    <dbReference type="NCBI Taxonomy" id="122"/>
    <lineage>
        <taxon>Bacteria</taxon>
        <taxon>Pseudomonadati</taxon>
        <taxon>Planctomycetota</taxon>
        <taxon>Planctomycetia</taxon>
        <taxon>Planctomycetales</taxon>
        <taxon>Planctomycetaceae</taxon>
        <taxon>Gimesia</taxon>
    </lineage>
</organism>
<dbReference type="EMBL" id="CP042910">
    <property type="protein sequence ID" value="QEG16767.1"/>
    <property type="molecule type" value="Genomic_DNA"/>
</dbReference>